<dbReference type="AlphaFoldDB" id="A8ZLL3"/>
<geneLocation type="plasmid" evidence="1 2">
    <name>pREB2</name>
</geneLocation>
<sequence length="43" mass="4986">MRSFKQDSRKAYLHACMQAGINEFSFCLLATHLTQTSVARFFE</sequence>
<keyword evidence="2" id="KW-1185">Reference proteome</keyword>
<gene>
    <name evidence="1" type="ordered locus">AM1_B0321</name>
</gene>
<dbReference type="KEGG" id="amr:AM1_B0321"/>
<name>A8ZLL3_ACAM1</name>
<evidence type="ECO:0000313" key="1">
    <source>
        <dbReference type="EMBL" id="ABW32040.1"/>
    </source>
</evidence>
<dbReference type="Proteomes" id="UP000000268">
    <property type="component" value="Plasmid pREB2"/>
</dbReference>
<proteinExistence type="predicted"/>
<evidence type="ECO:0000313" key="2">
    <source>
        <dbReference type="Proteomes" id="UP000000268"/>
    </source>
</evidence>
<organism evidence="1 2">
    <name type="scientific">Acaryochloris marina (strain MBIC 11017)</name>
    <dbReference type="NCBI Taxonomy" id="329726"/>
    <lineage>
        <taxon>Bacteria</taxon>
        <taxon>Bacillati</taxon>
        <taxon>Cyanobacteriota</taxon>
        <taxon>Cyanophyceae</taxon>
        <taxon>Acaryochloridales</taxon>
        <taxon>Acaryochloridaceae</taxon>
        <taxon>Acaryochloris</taxon>
    </lineage>
</organism>
<protein>
    <submittedName>
        <fullName evidence="1">Uncharacterized protein</fullName>
    </submittedName>
</protein>
<dbReference type="EMBL" id="CP000839">
    <property type="protein sequence ID" value="ABW32040.1"/>
    <property type="molecule type" value="Genomic_DNA"/>
</dbReference>
<reference evidence="1 2" key="1">
    <citation type="journal article" date="2008" name="Proc. Natl. Acad. Sci. U.S.A.">
        <title>Niche adaptation and genome expansion in the chlorophyll d-producing cyanobacterium Acaryochloris marina.</title>
        <authorList>
            <person name="Swingley W.D."/>
            <person name="Chen M."/>
            <person name="Cheung P.C."/>
            <person name="Conrad A.L."/>
            <person name="Dejesa L.C."/>
            <person name="Hao J."/>
            <person name="Honchak B.M."/>
            <person name="Karbach L.E."/>
            <person name="Kurdoglu A."/>
            <person name="Lahiri S."/>
            <person name="Mastrian S.D."/>
            <person name="Miyashita H."/>
            <person name="Page L."/>
            <person name="Ramakrishna P."/>
            <person name="Satoh S."/>
            <person name="Sattley W.M."/>
            <person name="Shimada Y."/>
            <person name="Taylor H.L."/>
            <person name="Tomo T."/>
            <person name="Tsuchiya T."/>
            <person name="Wang Z.T."/>
            <person name="Raymond J."/>
            <person name="Mimuro M."/>
            <person name="Blankenship R.E."/>
            <person name="Touchman J.W."/>
        </authorList>
    </citation>
    <scope>NUCLEOTIDE SEQUENCE [LARGE SCALE GENOMIC DNA]</scope>
    <source>
        <strain evidence="2">MBIC 11017</strain>
        <plasmid evidence="2">Plasmid pREB2</plasmid>
    </source>
</reference>
<keyword evidence="1" id="KW-0614">Plasmid</keyword>
<accession>A8ZLL3</accession>
<dbReference type="HOGENOM" id="CLU_3228092_0_0_3"/>